<proteinExistence type="predicted"/>
<reference evidence="2 3" key="1">
    <citation type="submission" date="2020-08" db="EMBL/GenBank/DDBJ databases">
        <title>Sphingobacterium sp. DN00404 isolated from aquaculture water.</title>
        <authorList>
            <person name="Zhang M."/>
        </authorList>
    </citation>
    <scope>NUCLEOTIDE SEQUENCE [LARGE SCALE GENOMIC DNA]</scope>
    <source>
        <strain evidence="2 3">DN00404</strain>
    </source>
</reference>
<dbReference type="InterPro" id="IPR043914">
    <property type="entry name" value="DUF5763"/>
</dbReference>
<dbReference type="SUPFAM" id="SSF57884">
    <property type="entry name" value="Ada DNA repair protein, N-terminal domain (N-Ada 10)"/>
    <property type="match status" value="1"/>
</dbReference>
<keyword evidence="3" id="KW-1185">Reference proteome</keyword>
<protein>
    <submittedName>
        <fullName evidence="2">Uncharacterized protein</fullName>
    </submittedName>
</protein>
<evidence type="ECO:0000313" key="2">
    <source>
        <dbReference type="EMBL" id="MBD1434938.1"/>
    </source>
</evidence>
<gene>
    <name evidence="2" type="ORF">H8B06_19105</name>
</gene>
<name>A0ABR7YUU5_9SPHI</name>
<feature type="compositionally biased region" description="Polar residues" evidence="1">
    <location>
        <begin position="61"/>
        <end position="76"/>
    </location>
</feature>
<dbReference type="Pfam" id="PF19067">
    <property type="entry name" value="DUF5763"/>
    <property type="match status" value="1"/>
</dbReference>
<dbReference type="Proteomes" id="UP000602759">
    <property type="component" value="Unassembled WGS sequence"/>
</dbReference>
<organism evidence="2 3">
    <name type="scientific">Sphingobacterium micropteri</name>
    <dbReference type="NCBI Taxonomy" id="2763501"/>
    <lineage>
        <taxon>Bacteria</taxon>
        <taxon>Pseudomonadati</taxon>
        <taxon>Bacteroidota</taxon>
        <taxon>Sphingobacteriia</taxon>
        <taxon>Sphingobacteriales</taxon>
        <taxon>Sphingobacteriaceae</taxon>
        <taxon>Sphingobacterium</taxon>
    </lineage>
</organism>
<dbReference type="InterPro" id="IPR035451">
    <property type="entry name" value="Ada-like_dom_sf"/>
</dbReference>
<sequence length="122" mass="13198">MIRILLIAGFILSVSIVMGQTVYKTPSGQKYHTATCRYVKNVSTKLTVADARKLGLSPCSQCRPDQTGQSNASSSGLGIRQGEAKGVRSTSVRCRGITKAGARCKRMTKNVNGYCFQHEPSQ</sequence>
<dbReference type="EMBL" id="JACOIK010000016">
    <property type="protein sequence ID" value="MBD1434938.1"/>
    <property type="molecule type" value="Genomic_DNA"/>
</dbReference>
<comment type="caution">
    <text evidence="2">The sequence shown here is derived from an EMBL/GenBank/DDBJ whole genome shotgun (WGS) entry which is preliminary data.</text>
</comment>
<evidence type="ECO:0000313" key="3">
    <source>
        <dbReference type="Proteomes" id="UP000602759"/>
    </source>
</evidence>
<feature type="region of interest" description="Disordered" evidence="1">
    <location>
        <begin position="61"/>
        <end position="87"/>
    </location>
</feature>
<evidence type="ECO:0000256" key="1">
    <source>
        <dbReference type="SAM" id="MobiDB-lite"/>
    </source>
</evidence>
<accession>A0ABR7YUU5</accession>